<evidence type="ECO:0000256" key="4">
    <source>
        <dbReference type="ARBA" id="ARBA00022779"/>
    </source>
</evidence>
<dbReference type="GO" id="GO:0071978">
    <property type="term" value="P:bacterial-type flagellum-dependent swarming motility"/>
    <property type="evidence" value="ECO:0007669"/>
    <property type="project" value="InterPro"/>
</dbReference>
<evidence type="ECO:0000313" key="13">
    <source>
        <dbReference type="Proteomes" id="UP000589520"/>
    </source>
</evidence>
<keyword evidence="3 9" id="KW-0812">Transmembrane</keyword>
<feature type="transmembrane region" description="Helical" evidence="9">
    <location>
        <begin position="144"/>
        <end position="169"/>
    </location>
</feature>
<dbReference type="AlphaFoldDB" id="A0A7Y9TUP2"/>
<feature type="domain" description="MotA/TolQ/ExbB proton channel" evidence="10">
    <location>
        <begin position="102"/>
        <end position="219"/>
    </location>
</feature>
<keyword evidence="13" id="KW-1185">Reference proteome</keyword>
<keyword evidence="5 9" id="KW-1133">Transmembrane helix</keyword>
<gene>
    <name evidence="12" type="ORF">HDF17_003378</name>
</gene>
<feature type="transmembrane region" description="Helical" evidence="9">
    <location>
        <begin position="38"/>
        <end position="60"/>
    </location>
</feature>
<keyword evidence="7" id="KW-0813">Transport</keyword>
<evidence type="ECO:0000259" key="11">
    <source>
        <dbReference type="Pfam" id="PF20560"/>
    </source>
</evidence>
<evidence type="ECO:0000259" key="10">
    <source>
        <dbReference type="Pfam" id="PF01618"/>
    </source>
</evidence>
<dbReference type="InterPro" id="IPR002898">
    <property type="entry name" value="MotA_ExbB_proton_chnl"/>
</dbReference>
<evidence type="ECO:0000256" key="7">
    <source>
        <dbReference type="RuleBase" id="RU004057"/>
    </source>
</evidence>
<evidence type="ECO:0000256" key="8">
    <source>
        <dbReference type="SAM" id="MobiDB-lite"/>
    </source>
</evidence>
<keyword evidence="4" id="KW-0283">Flagellar rotation</keyword>
<feature type="region of interest" description="Disordered" evidence="8">
    <location>
        <begin position="250"/>
        <end position="269"/>
    </location>
</feature>
<dbReference type="GO" id="GO:0005886">
    <property type="term" value="C:plasma membrane"/>
    <property type="evidence" value="ECO:0007669"/>
    <property type="project" value="UniProtKB-SubCell"/>
</dbReference>
<evidence type="ECO:0000256" key="6">
    <source>
        <dbReference type="ARBA" id="ARBA00023136"/>
    </source>
</evidence>
<comment type="subcellular location">
    <subcellularLocation>
        <location evidence="1">Cell membrane</location>
        <topology evidence="1">Multi-pass membrane protein</topology>
    </subcellularLocation>
    <subcellularLocation>
        <location evidence="7">Membrane</location>
        <topology evidence="7">Multi-pass membrane protein</topology>
    </subcellularLocation>
</comment>
<reference evidence="12 13" key="1">
    <citation type="submission" date="2020-07" db="EMBL/GenBank/DDBJ databases">
        <title>Genomic Encyclopedia of Type Strains, Phase IV (KMG-V): Genome sequencing to study the core and pangenomes of soil and plant-associated prokaryotes.</title>
        <authorList>
            <person name="Whitman W."/>
        </authorList>
    </citation>
    <scope>NUCLEOTIDE SEQUENCE [LARGE SCALE GENOMIC DNA]</scope>
    <source>
        <strain evidence="12 13">X4EP2</strain>
    </source>
</reference>
<evidence type="ECO:0000256" key="1">
    <source>
        <dbReference type="ARBA" id="ARBA00004651"/>
    </source>
</evidence>
<dbReference type="Proteomes" id="UP000589520">
    <property type="component" value="Unassembled WGS sequence"/>
</dbReference>
<evidence type="ECO:0000256" key="9">
    <source>
        <dbReference type="SAM" id="Phobius"/>
    </source>
</evidence>
<dbReference type="Pfam" id="PF01618">
    <property type="entry name" value="MotA_ExbB"/>
    <property type="match status" value="1"/>
</dbReference>
<evidence type="ECO:0000256" key="5">
    <source>
        <dbReference type="ARBA" id="ARBA00022989"/>
    </source>
</evidence>
<dbReference type="PANTHER" id="PTHR30433:SF3">
    <property type="entry name" value="MOTILITY PROTEIN A"/>
    <property type="match status" value="1"/>
</dbReference>
<comment type="caution">
    <text evidence="12">The sequence shown here is derived from an EMBL/GenBank/DDBJ whole genome shotgun (WGS) entry which is preliminary data.</text>
</comment>
<organism evidence="12 13">
    <name type="scientific">Granulicella arctica</name>
    <dbReference type="NCBI Taxonomy" id="940613"/>
    <lineage>
        <taxon>Bacteria</taxon>
        <taxon>Pseudomonadati</taxon>
        <taxon>Acidobacteriota</taxon>
        <taxon>Terriglobia</taxon>
        <taxon>Terriglobales</taxon>
        <taxon>Acidobacteriaceae</taxon>
        <taxon>Granulicella</taxon>
    </lineage>
</organism>
<dbReference type="NCBIfam" id="NF006583">
    <property type="entry name" value="PRK09109.1"/>
    <property type="match status" value="1"/>
</dbReference>
<comment type="similarity">
    <text evidence="7">Belongs to the exbB/tolQ family.</text>
</comment>
<dbReference type="Pfam" id="PF20560">
    <property type="entry name" value="MotA_N"/>
    <property type="match status" value="1"/>
</dbReference>
<keyword evidence="7" id="KW-0653">Protein transport</keyword>
<evidence type="ECO:0000313" key="12">
    <source>
        <dbReference type="EMBL" id="NYF81058.1"/>
    </source>
</evidence>
<keyword evidence="6 9" id="KW-0472">Membrane</keyword>
<name>A0A7Y9TUP2_9BACT</name>
<dbReference type="GO" id="GO:0006935">
    <property type="term" value="P:chemotaxis"/>
    <property type="evidence" value="ECO:0007669"/>
    <property type="project" value="InterPro"/>
</dbReference>
<dbReference type="EMBL" id="JACCCW010000002">
    <property type="protein sequence ID" value="NYF81058.1"/>
    <property type="molecule type" value="Genomic_DNA"/>
</dbReference>
<evidence type="ECO:0000256" key="2">
    <source>
        <dbReference type="ARBA" id="ARBA00022475"/>
    </source>
</evidence>
<dbReference type="RefSeq" id="WP_246302034.1">
    <property type="nucleotide sequence ID" value="NZ_JACCCW010000002.1"/>
</dbReference>
<accession>A0A7Y9TUP2</accession>
<feature type="transmembrane region" description="Helical" evidence="9">
    <location>
        <begin position="181"/>
        <end position="204"/>
    </location>
</feature>
<evidence type="ECO:0000256" key="3">
    <source>
        <dbReference type="ARBA" id="ARBA00022692"/>
    </source>
</evidence>
<feature type="domain" description="Motility protein A N-terminal" evidence="11">
    <location>
        <begin position="8"/>
        <end position="89"/>
    </location>
</feature>
<protein>
    <submittedName>
        <fullName evidence="12">Chemotaxis protein MotA</fullName>
    </submittedName>
</protein>
<sequence length="269" mass="28415">MDIASFGGIALAIIGILAGMMIEGGSIAQITQPTAAMIVFGGTVGAVMLQFPLSIFLAALKSIVKVFLHKGADGEAVLTQIVGFANKARKSGIVSLDQELGSITDPFLKQALMLAVDGTEPNEVRKIMQLELDNKSEIEEKIPAVFEAAGGYSPTVGIIGAVLGLIQVMKNLDNIDEVGRGIATAFVATIYGVALANLICLPAAGKLKFRHREEQMIKEMMLEGVISILEGMNPRMIETKLRTYLFESKSEGSGRASGNAMGKVSEATA</sequence>
<dbReference type="PANTHER" id="PTHR30433">
    <property type="entry name" value="CHEMOTAXIS PROTEIN MOTA"/>
    <property type="match status" value="1"/>
</dbReference>
<dbReference type="InterPro" id="IPR046786">
    <property type="entry name" value="MotA_N"/>
</dbReference>
<dbReference type="InterPro" id="IPR047055">
    <property type="entry name" value="MotA-like"/>
</dbReference>
<proteinExistence type="inferred from homology"/>
<keyword evidence="2" id="KW-1003">Cell membrane</keyword>
<dbReference type="GO" id="GO:0015031">
    <property type="term" value="P:protein transport"/>
    <property type="evidence" value="ECO:0007669"/>
    <property type="project" value="UniProtKB-KW"/>
</dbReference>